<evidence type="ECO:0000259" key="2">
    <source>
        <dbReference type="PROSITE" id="PS51501"/>
    </source>
</evidence>
<dbReference type="InterPro" id="IPR024158">
    <property type="entry name" value="Mt_import_TIM15"/>
</dbReference>
<dbReference type="PANTHER" id="PTHR20922:SF19">
    <property type="entry name" value="F24J5.3"/>
    <property type="match status" value="1"/>
</dbReference>
<name>A0AAP0I237_9MAGN</name>
<evidence type="ECO:0000313" key="3">
    <source>
        <dbReference type="EMBL" id="KAK9105511.1"/>
    </source>
</evidence>
<sequence length="147" mass="16334">MASTASIQCTPLFSVKATDSPHHRPTTLHFRTRARNPSRLFAVRRPLVAALDNNRSEDSPPPSPSLHEAATIDLQLPRRRTLVKFTCSSCGERTQRLVNRLAYERGTVFVQCAGCLQHHKLVDNLGLVVEYDLRAETDTDVNAADLG</sequence>
<comment type="caution">
    <text evidence="3">The sequence shown here is derived from an EMBL/GenBank/DDBJ whole genome shotgun (WGS) entry which is preliminary data.</text>
</comment>
<dbReference type="EMBL" id="JBBNAG010000009">
    <property type="protein sequence ID" value="KAK9105511.1"/>
    <property type="molecule type" value="Genomic_DNA"/>
</dbReference>
<evidence type="ECO:0000313" key="4">
    <source>
        <dbReference type="Proteomes" id="UP001419268"/>
    </source>
</evidence>
<protein>
    <recommendedName>
        <fullName evidence="2">DNL-type domain-containing protein</fullName>
    </recommendedName>
</protein>
<dbReference type="Pfam" id="PF05180">
    <property type="entry name" value="zf-DNL"/>
    <property type="match status" value="1"/>
</dbReference>
<organism evidence="3 4">
    <name type="scientific">Stephania cephalantha</name>
    <dbReference type="NCBI Taxonomy" id="152367"/>
    <lineage>
        <taxon>Eukaryota</taxon>
        <taxon>Viridiplantae</taxon>
        <taxon>Streptophyta</taxon>
        <taxon>Embryophyta</taxon>
        <taxon>Tracheophyta</taxon>
        <taxon>Spermatophyta</taxon>
        <taxon>Magnoliopsida</taxon>
        <taxon>Ranunculales</taxon>
        <taxon>Menispermaceae</taxon>
        <taxon>Menispermoideae</taxon>
        <taxon>Cissampelideae</taxon>
        <taxon>Stephania</taxon>
    </lineage>
</organism>
<dbReference type="AlphaFoldDB" id="A0AAP0I237"/>
<dbReference type="GO" id="GO:0008270">
    <property type="term" value="F:zinc ion binding"/>
    <property type="evidence" value="ECO:0007669"/>
    <property type="project" value="UniProtKB-KW"/>
</dbReference>
<dbReference type="GO" id="GO:0030150">
    <property type="term" value="P:protein import into mitochondrial matrix"/>
    <property type="evidence" value="ECO:0007669"/>
    <property type="project" value="TreeGrafter"/>
</dbReference>
<feature type="domain" description="DNL-type" evidence="2">
    <location>
        <begin position="76"/>
        <end position="147"/>
    </location>
</feature>
<dbReference type="GO" id="GO:0051087">
    <property type="term" value="F:protein-folding chaperone binding"/>
    <property type="evidence" value="ECO:0007669"/>
    <property type="project" value="TreeGrafter"/>
</dbReference>
<dbReference type="InterPro" id="IPR007853">
    <property type="entry name" value="Znf_DNL-typ"/>
</dbReference>
<keyword evidence="1" id="KW-0862">Zinc</keyword>
<dbReference type="PROSITE" id="PS51501">
    <property type="entry name" value="ZF_DNL"/>
    <property type="match status" value="1"/>
</dbReference>
<dbReference type="GO" id="GO:0006457">
    <property type="term" value="P:protein folding"/>
    <property type="evidence" value="ECO:0007669"/>
    <property type="project" value="TreeGrafter"/>
</dbReference>
<dbReference type="GO" id="GO:0005739">
    <property type="term" value="C:mitochondrion"/>
    <property type="evidence" value="ECO:0007669"/>
    <property type="project" value="TreeGrafter"/>
</dbReference>
<reference evidence="3 4" key="1">
    <citation type="submission" date="2024-01" db="EMBL/GenBank/DDBJ databases">
        <title>Genome assemblies of Stephania.</title>
        <authorList>
            <person name="Yang L."/>
        </authorList>
    </citation>
    <scope>NUCLEOTIDE SEQUENCE [LARGE SCALE GENOMIC DNA]</scope>
    <source>
        <strain evidence="3">JXDWG</strain>
        <tissue evidence="3">Leaf</tissue>
    </source>
</reference>
<dbReference type="Proteomes" id="UP001419268">
    <property type="component" value="Unassembled WGS sequence"/>
</dbReference>
<dbReference type="PANTHER" id="PTHR20922">
    <property type="entry name" value="DNL-TYPE ZINC FINGER PROTEIN"/>
    <property type="match status" value="1"/>
</dbReference>
<keyword evidence="4" id="KW-1185">Reference proteome</keyword>
<keyword evidence="1" id="KW-0863">Zinc-finger</keyword>
<keyword evidence="1" id="KW-0479">Metal-binding</keyword>
<gene>
    <name evidence="3" type="ORF">Scep_022355</name>
</gene>
<accession>A0AAP0I237</accession>
<dbReference type="GO" id="GO:0050821">
    <property type="term" value="P:protein stabilization"/>
    <property type="evidence" value="ECO:0007669"/>
    <property type="project" value="TreeGrafter"/>
</dbReference>
<proteinExistence type="predicted"/>
<evidence type="ECO:0000256" key="1">
    <source>
        <dbReference type="PROSITE-ProRule" id="PRU00834"/>
    </source>
</evidence>